<comment type="caution">
    <text evidence="2">The sequence shown here is derived from an EMBL/GenBank/DDBJ whole genome shotgun (WGS) entry which is preliminary data.</text>
</comment>
<name>A0A8S9GZ52_BRACR</name>
<sequence>MDELSVAGSCQREICPQTLKHRFQQLLRNTLIKTCTKNHISDPQARQHQITRSTRTVPRPTMSSFRMENLGIAASNAPNTGPYTPF</sequence>
<gene>
    <name evidence="2" type="ORF">F2Q70_00022394</name>
</gene>
<dbReference type="AlphaFoldDB" id="A0A8S9GZ52"/>
<organism evidence="2">
    <name type="scientific">Brassica cretica</name>
    <name type="common">Mustard</name>
    <dbReference type="NCBI Taxonomy" id="69181"/>
    <lineage>
        <taxon>Eukaryota</taxon>
        <taxon>Viridiplantae</taxon>
        <taxon>Streptophyta</taxon>
        <taxon>Embryophyta</taxon>
        <taxon>Tracheophyta</taxon>
        <taxon>Spermatophyta</taxon>
        <taxon>Magnoliopsida</taxon>
        <taxon>eudicotyledons</taxon>
        <taxon>Gunneridae</taxon>
        <taxon>Pentapetalae</taxon>
        <taxon>rosids</taxon>
        <taxon>malvids</taxon>
        <taxon>Brassicales</taxon>
        <taxon>Brassicaceae</taxon>
        <taxon>Brassiceae</taxon>
        <taxon>Brassica</taxon>
    </lineage>
</organism>
<evidence type="ECO:0000313" key="2">
    <source>
        <dbReference type="EMBL" id="KAF2549267.1"/>
    </source>
</evidence>
<feature type="compositionally biased region" description="Polar residues" evidence="1">
    <location>
        <begin position="44"/>
        <end position="62"/>
    </location>
</feature>
<proteinExistence type="predicted"/>
<protein>
    <submittedName>
        <fullName evidence="2">Uncharacterized protein</fullName>
    </submittedName>
</protein>
<evidence type="ECO:0000256" key="1">
    <source>
        <dbReference type="SAM" id="MobiDB-lite"/>
    </source>
</evidence>
<reference evidence="2" key="1">
    <citation type="submission" date="2019-12" db="EMBL/GenBank/DDBJ databases">
        <title>Genome sequencing and annotation of Brassica cretica.</title>
        <authorList>
            <person name="Studholme D.J."/>
            <person name="Sarris P.F."/>
        </authorList>
    </citation>
    <scope>NUCLEOTIDE SEQUENCE</scope>
    <source>
        <strain evidence="2">PFS-102/07</strain>
        <tissue evidence="2">Leaf</tissue>
    </source>
</reference>
<feature type="region of interest" description="Disordered" evidence="1">
    <location>
        <begin position="40"/>
        <end position="62"/>
    </location>
</feature>
<dbReference type="EMBL" id="QGKY02001925">
    <property type="protein sequence ID" value="KAF2549267.1"/>
    <property type="molecule type" value="Genomic_DNA"/>
</dbReference>
<accession>A0A8S9GZ52</accession>